<evidence type="ECO:0000256" key="3">
    <source>
        <dbReference type="ARBA" id="ARBA00022475"/>
    </source>
</evidence>
<accession>A0A975YF65</accession>
<evidence type="ECO:0000256" key="5">
    <source>
        <dbReference type="ARBA" id="ARBA00022989"/>
    </source>
</evidence>
<dbReference type="AlphaFoldDB" id="A0A975YF65"/>
<keyword evidence="5 7" id="KW-1133">Transmembrane helix</keyword>
<evidence type="ECO:0000256" key="4">
    <source>
        <dbReference type="ARBA" id="ARBA00022692"/>
    </source>
</evidence>
<dbReference type="EMBL" id="JAIMBW010000001">
    <property type="protein sequence ID" value="MBY4894408.1"/>
    <property type="molecule type" value="Genomic_DNA"/>
</dbReference>
<keyword evidence="4 7" id="KW-0812">Transmembrane</keyword>
<reference evidence="8 9" key="1">
    <citation type="submission" date="2021-07" db="EMBL/GenBank/DDBJ databases">
        <title>Karlodiniumbacter phycospheric gen. nov., sp. nov., a phycosphere bacterium isolated from karlodinium veneficum.</title>
        <authorList>
            <person name="Peng Y."/>
            <person name="Jiang L."/>
            <person name="Lee J."/>
        </authorList>
    </citation>
    <scope>NUCLEOTIDE SEQUENCE</scope>
    <source>
        <strain evidence="8 9">N5</strain>
    </source>
</reference>
<dbReference type="GO" id="GO:0005886">
    <property type="term" value="C:plasma membrane"/>
    <property type="evidence" value="ECO:0007669"/>
    <property type="project" value="UniProtKB-SubCell"/>
</dbReference>
<evidence type="ECO:0000313" key="9">
    <source>
        <dbReference type="Proteomes" id="UP000693972"/>
    </source>
</evidence>
<feature type="transmembrane region" description="Helical" evidence="7">
    <location>
        <begin position="30"/>
        <end position="53"/>
    </location>
</feature>
<dbReference type="Pfam" id="PF04226">
    <property type="entry name" value="Transgly_assoc"/>
    <property type="match status" value="1"/>
</dbReference>
<dbReference type="RefSeq" id="WP_257893978.1">
    <property type="nucleotide sequence ID" value="NZ_JAIMBW010000001.1"/>
</dbReference>
<dbReference type="EMBL" id="CP078073">
    <property type="protein sequence ID" value="QXL87069.1"/>
    <property type="molecule type" value="Genomic_DNA"/>
</dbReference>
<evidence type="ECO:0000256" key="7">
    <source>
        <dbReference type="SAM" id="Phobius"/>
    </source>
</evidence>
<evidence type="ECO:0000313" key="8">
    <source>
        <dbReference type="EMBL" id="QXL87069.1"/>
    </source>
</evidence>
<feature type="transmembrane region" description="Helical" evidence="7">
    <location>
        <begin position="59"/>
        <end position="80"/>
    </location>
</feature>
<gene>
    <name evidence="8" type="ORF">KUL25_16755</name>
</gene>
<name>A0A975YF65_9RHOB</name>
<comment type="similarity">
    <text evidence="2">Belongs to the UPF0410 family.</text>
</comment>
<keyword evidence="6 7" id="KW-0472">Membrane</keyword>
<sequence>MQGLGFLAAIFVGGLAGWIASRFMGANTGIIVNVILGIVGAVVANFLFRLIGLAPSGGWIMQGFVGFVGACVLIAVLRMVRGR</sequence>
<organism evidence="8">
    <name type="scientific">Gymnodinialimonas phycosphaerae</name>
    <dbReference type="NCBI Taxonomy" id="2841589"/>
    <lineage>
        <taxon>Bacteria</taxon>
        <taxon>Pseudomonadati</taxon>
        <taxon>Pseudomonadota</taxon>
        <taxon>Alphaproteobacteria</taxon>
        <taxon>Rhodobacterales</taxon>
        <taxon>Paracoccaceae</taxon>
        <taxon>Gymnodinialimonas</taxon>
    </lineage>
</organism>
<evidence type="ECO:0000256" key="6">
    <source>
        <dbReference type="ARBA" id="ARBA00023136"/>
    </source>
</evidence>
<feature type="transmembrane region" description="Helical" evidence="7">
    <location>
        <begin position="6"/>
        <end position="23"/>
    </location>
</feature>
<proteinExistence type="inferred from homology"/>
<keyword evidence="9" id="KW-1185">Reference proteome</keyword>
<dbReference type="InterPro" id="IPR007341">
    <property type="entry name" value="Transgly_assoc"/>
</dbReference>
<evidence type="ECO:0000256" key="2">
    <source>
        <dbReference type="ARBA" id="ARBA00011006"/>
    </source>
</evidence>
<dbReference type="PANTHER" id="PTHR33884:SF3">
    <property type="entry name" value="UPF0410 PROTEIN YMGE"/>
    <property type="match status" value="1"/>
</dbReference>
<comment type="subcellular location">
    <subcellularLocation>
        <location evidence="1">Cell membrane</location>
        <topology evidence="1">Multi-pass membrane protein</topology>
    </subcellularLocation>
</comment>
<keyword evidence="3" id="KW-1003">Cell membrane</keyword>
<evidence type="ECO:0000256" key="1">
    <source>
        <dbReference type="ARBA" id="ARBA00004651"/>
    </source>
</evidence>
<dbReference type="Proteomes" id="UP000693972">
    <property type="component" value="Unassembled WGS sequence"/>
</dbReference>
<protein>
    <submittedName>
        <fullName evidence="8">GlsB/YeaQ/YmgE family stress response membrane protein</fullName>
    </submittedName>
</protein>
<dbReference type="PANTHER" id="PTHR33884">
    <property type="entry name" value="UPF0410 PROTEIN YMGE"/>
    <property type="match status" value="1"/>
</dbReference>